<dbReference type="EMBL" id="JAGTPX010000022">
    <property type="protein sequence ID" value="MBR8671527.1"/>
    <property type="molecule type" value="Genomic_DNA"/>
</dbReference>
<evidence type="ECO:0000313" key="2">
    <source>
        <dbReference type="EMBL" id="MBR8671527.1"/>
    </source>
</evidence>
<organism evidence="2">
    <name type="scientific">Niallia circulans</name>
    <name type="common">Bacillus circulans</name>
    <dbReference type="NCBI Taxonomy" id="1397"/>
    <lineage>
        <taxon>Bacteria</taxon>
        <taxon>Bacillati</taxon>
        <taxon>Bacillota</taxon>
        <taxon>Bacilli</taxon>
        <taxon>Bacillales</taxon>
        <taxon>Bacillaceae</taxon>
        <taxon>Niallia</taxon>
    </lineage>
</organism>
<protein>
    <submittedName>
        <fullName evidence="2">Cobaltochelatase subunit CobN</fullName>
    </submittedName>
</protein>
<comment type="caution">
    <text evidence="2">The sequence shown here is derived from an EMBL/GenBank/DDBJ whole genome shotgun (WGS) entry which is preliminary data.</text>
</comment>
<feature type="domain" description="CobN/magnesium chelatase" evidence="1">
    <location>
        <begin position="143"/>
        <end position="969"/>
    </location>
</feature>
<gene>
    <name evidence="2" type="ORF">KD144_18490</name>
</gene>
<sequence>MNILIATAADATLVDAISVYEEIRKEHTGLSIHFYQMDKELPPEKWADFKENIANATIFIYDSHGTHEPSIEKMIRLAAEYSVDQLNMMQTTENYASYFQFLSLRGKDLTMNQQTRTYSLNQNEQENRKNKIKDWESYITICSYWRASGTYNWQQLLYFLANIYGNTSFPDPIPPKEYPDVSILNPKTKKSYNSMEAYLKDYSFDPQKPTVAFLYLCYHSRLDTDKVTAEIMDHVGEVANVLPIGLTSLMRFNREKLWGILLNGDISINLLVNFLAFRLGSGPSGNGNTAITKLLEELNVPMLHPYFLSKVETDKWMNTKGNSDGSELLVNIALPEMDGAIETYPVAALKSLHYGKNYGLELKELVVIEERVKRLTNRINRWITLQTKRTKEKRVAIIAYNYPPGEANLFGGAFLDTFATISKMLKELDKEGYLIEETWTEEEIHSLFMRKELINSGKWTSGQNADFLLYGKEAYEKLLQEDKMKSVIEQQWGKSPGKIMTNGKDFFIPGVINGNIFVGLQPSRGIHENPELAYHDDTLQPTHQYIAYYQWLREEFKADVIVHVGTHGTLEFLPGKEVGLSEACMPDKLIGDLPHLYYYYIGNPAEASIAKRRSHATIVSYQAPPFVESELYDVYAYLDTLLKEYQESIQLDPIRTNSIEKEIIAVAEKCSMTFESISQLEAELYRMKRSMIPSGLHRFGEGLTPDAAITQAAFSLRYDRKETVSIQRLLAEEKGWSLDELQDDQAIEQLALLDTEAKEIVESYIKDKKFPNVREEQTQKWQEALSYADSIYSSFLENKEREGLLKGLAGRYLPAKLSGDVVRNPEILPTGYNVHQLDPTSIPSMSAINRGMTIGQQTISIYKDTEGTFPETTAFILWGIETARTQGETIGQILYYLGVKLKNSYNRFKREFEIIPIETLGRPRLNVLINISGIFRDMFPTIIADLHALFKEISCLDETEEANYFKKRLGQNPPLR</sequence>
<dbReference type="AlphaFoldDB" id="A0A941GFD6"/>
<dbReference type="PANTHER" id="PTHR44119:SF4">
    <property type="entry name" value="AEROBIC COBALTOCHELATASE SUBUNIT COBN"/>
    <property type="match status" value="1"/>
</dbReference>
<dbReference type="CDD" id="cd10150">
    <property type="entry name" value="CobN_like"/>
    <property type="match status" value="1"/>
</dbReference>
<reference evidence="2" key="1">
    <citation type="submission" date="2021-04" db="EMBL/GenBank/DDBJ databases">
        <title>Genomic analysis of electroactive and textile dye degrading Bacillus circulans strain: DC10 isolated from constructed wetland-microbial fuel cells treating textile dye wastewaters.</title>
        <authorList>
            <person name="Patel D.U."/>
            <person name="Desai C.R."/>
        </authorList>
    </citation>
    <scope>NUCLEOTIDE SEQUENCE</scope>
    <source>
        <strain evidence="2">DC10</strain>
    </source>
</reference>
<dbReference type="Pfam" id="PF02514">
    <property type="entry name" value="CobN-Mg_chel"/>
    <property type="match status" value="1"/>
</dbReference>
<name>A0A941GFD6_NIACI</name>
<accession>A0A941GFD6</accession>
<dbReference type="InterPro" id="IPR003672">
    <property type="entry name" value="CobN/Mg_chltase"/>
</dbReference>
<dbReference type="PANTHER" id="PTHR44119">
    <property type="entry name" value="MAGNESIUM-CHELATASE SUBUNIT CHLH, CHLOROPLASTIC"/>
    <property type="match status" value="1"/>
</dbReference>
<proteinExistence type="predicted"/>
<evidence type="ECO:0000259" key="1">
    <source>
        <dbReference type="Pfam" id="PF02514"/>
    </source>
</evidence>